<reference evidence="1 2" key="1">
    <citation type="submission" date="2017-03" db="EMBL/GenBank/DDBJ databases">
        <authorList>
            <person name="Afonso C.L."/>
            <person name="Miller P.J."/>
            <person name="Scott M.A."/>
            <person name="Spackman E."/>
            <person name="Goraichik I."/>
            <person name="Dimitrov K.M."/>
            <person name="Suarez D.L."/>
            <person name="Swayne D.E."/>
        </authorList>
    </citation>
    <scope>NUCLEOTIDE SEQUENCE [LARGE SCALE GENOMIC DNA]</scope>
    <source>
        <strain evidence="1 2">ATCC 51113</strain>
    </source>
</reference>
<sequence>MSTQQLVSENGPIHKLAMDIDRVVNVLEYAESDPDTGYKPAALIQICINQLKKNLSVINHEIGHDWPENKQ</sequence>
<evidence type="ECO:0000313" key="2">
    <source>
        <dbReference type="Proteomes" id="UP000192573"/>
    </source>
</evidence>
<dbReference type="EMBL" id="NAEW01000004">
    <property type="protein sequence ID" value="OQM41874.1"/>
    <property type="molecule type" value="Genomic_DNA"/>
</dbReference>
<dbReference type="Proteomes" id="UP000192573">
    <property type="component" value="Unassembled WGS sequence"/>
</dbReference>
<evidence type="ECO:0000313" key="1">
    <source>
        <dbReference type="EMBL" id="OQM41874.1"/>
    </source>
</evidence>
<gene>
    <name evidence="1" type="ORF">BZK42_10000</name>
</gene>
<comment type="caution">
    <text evidence="1">The sequence shown here is derived from an EMBL/GenBank/DDBJ whole genome shotgun (WGS) entry which is preliminary data.</text>
</comment>
<dbReference type="AlphaFoldDB" id="A0A1V8NZP5"/>
<proteinExistence type="predicted"/>
<dbReference type="RefSeq" id="WP_080859097.1">
    <property type="nucleotide sequence ID" value="NZ_CP077405.1"/>
</dbReference>
<name>A0A1V8NZP5_CITBR</name>
<accession>A0A1V8NZP5</accession>
<organism evidence="1 2">
    <name type="scientific">Citrobacter braakii</name>
    <dbReference type="NCBI Taxonomy" id="57706"/>
    <lineage>
        <taxon>Bacteria</taxon>
        <taxon>Pseudomonadati</taxon>
        <taxon>Pseudomonadota</taxon>
        <taxon>Gammaproteobacteria</taxon>
        <taxon>Enterobacterales</taxon>
        <taxon>Enterobacteriaceae</taxon>
        <taxon>Citrobacter</taxon>
        <taxon>Citrobacter freundii complex</taxon>
    </lineage>
</organism>
<protein>
    <submittedName>
        <fullName evidence="1">Uncharacterized protein</fullName>
    </submittedName>
</protein>